<sequence>MKKIFAIVTTLILTINLLLPVSAFAQTPAEVSLNPNVKCELLEQKLEHKINNWKTRKEAKVERWERIKEHINAVIEKLRAKGYDVTPLEEDKVIMQGLIDEMQVAFDNVIAKASEAKANACSDKEAFKTNLEELKVLIQEAKAQWQELTGFMKNEFIPDIKSYKDITPTPTP</sequence>
<evidence type="ECO:0000256" key="1">
    <source>
        <dbReference type="SAM" id="SignalP"/>
    </source>
</evidence>
<feature type="signal peptide" evidence="1">
    <location>
        <begin position="1"/>
        <end position="25"/>
    </location>
</feature>
<evidence type="ECO:0000313" key="3">
    <source>
        <dbReference type="Proteomes" id="UP000177053"/>
    </source>
</evidence>
<evidence type="ECO:0000313" key="2">
    <source>
        <dbReference type="EMBL" id="OGM10959.1"/>
    </source>
</evidence>
<dbReference type="EMBL" id="MGFS01000027">
    <property type="protein sequence ID" value="OGM10959.1"/>
    <property type="molecule type" value="Genomic_DNA"/>
</dbReference>
<organism evidence="2 3">
    <name type="scientific">Candidatus Woesebacteria bacterium RBG_16_34_12</name>
    <dbReference type="NCBI Taxonomy" id="1802480"/>
    <lineage>
        <taxon>Bacteria</taxon>
        <taxon>Candidatus Woeseibacteriota</taxon>
    </lineage>
</organism>
<gene>
    <name evidence="2" type="ORF">A2Z22_03775</name>
</gene>
<keyword evidence="1" id="KW-0732">Signal</keyword>
<proteinExistence type="predicted"/>
<feature type="chain" id="PRO_5009533722" description="DUF5667 domain-containing protein" evidence="1">
    <location>
        <begin position="26"/>
        <end position="172"/>
    </location>
</feature>
<protein>
    <recommendedName>
        <fullName evidence="4">DUF5667 domain-containing protein</fullName>
    </recommendedName>
</protein>
<accession>A0A1F7X862</accession>
<dbReference type="Proteomes" id="UP000177053">
    <property type="component" value="Unassembled WGS sequence"/>
</dbReference>
<evidence type="ECO:0008006" key="4">
    <source>
        <dbReference type="Google" id="ProtNLM"/>
    </source>
</evidence>
<name>A0A1F7X862_9BACT</name>
<dbReference type="AlphaFoldDB" id="A0A1F7X862"/>
<reference evidence="2 3" key="1">
    <citation type="journal article" date="2016" name="Nat. Commun.">
        <title>Thousands of microbial genomes shed light on interconnected biogeochemical processes in an aquifer system.</title>
        <authorList>
            <person name="Anantharaman K."/>
            <person name="Brown C.T."/>
            <person name="Hug L.A."/>
            <person name="Sharon I."/>
            <person name="Castelle C.J."/>
            <person name="Probst A.J."/>
            <person name="Thomas B.C."/>
            <person name="Singh A."/>
            <person name="Wilkins M.J."/>
            <person name="Karaoz U."/>
            <person name="Brodie E.L."/>
            <person name="Williams K.H."/>
            <person name="Hubbard S.S."/>
            <person name="Banfield J.F."/>
        </authorList>
    </citation>
    <scope>NUCLEOTIDE SEQUENCE [LARGE SCALE GENOMIC DNA]</scope>
</reference>
<comment type="caution">
    <text evidence="2">The sequence shown here is derived from an EMBL/GenBank/DDBJ whole genome shotgun (WGS) entry which is preliminary data.</text>
</comment>